<accession>A0AA39T693</accession>
<feature type="domain" description="C-JID" evidence="4">
    <location>
        <begin position="81"/>
        <end position="219"/>
    </location>
</feature>
<keyword evidence="2" id="KW-0677">Repeat</keyword>
<evidence type="ECO:0000313" key="5">
    <source>
        <dbReference type="EMBL" id="KAK0601548.1"/>
    </source>
</evidence>
<reference evidence="5" key="2">
    <citation type="submission" date="2023-06" db="EMBL/GenBank/DDBJ databases">
        <authorList>
            <person name="Swenson N.G."/>
            <person name="Wegrzyn J.L."/>
            <person name="Mcevoy S.L."/>
        </authorList>
    </citation>
    <scope>NUCLEOTIDE SEQUENCE</scope>
    <source>
        <strain evidence="5">NS2018</strain>
        <tissue evidence="5">Leaf</tissue>
    </source>
</reference>
<dbReference type="InterPro" id="IPR045344">
    <property type="entry name" value="C-JID"/>
</dbReference>
<protein>
    <recommendedName>
        <fullName evidence="4">C-JID domain-containing protein</fullName>
    </recommendedName>
</protein>
<name>A0AA39T693_ACESA</name>
<keyword evidence="6" id="KW-1185">Reference proteome</keyword>
<dbReference type="AlphaFoldDB" id="A0AA39T693"/>
<reference evidence="5" key="1">
    <citation type="journal article" date="2022" name="Plant J.">
        <title>Strategies of tolerance reflected in two North American maple genomes.</title>
        <authorList>
            <person name="McEvoy S.L."/>
            <person name="Sezen U.U."/>
            <person name="Trouern-Trend A."/>
            <person name="McMahon S.M."/>
            <person name="Schaberg P.G."/>
            <person name="Yang J."/>
            <person name="Wegrzyn J.L."/>
            <person name="Swenson N.G."/>
        </authorList>
    </citation>
    <scope>NUCLEOTIDE SEQUENCE</scope>
    <source>
        <strain evidence="5">NS2018</strain>
    </source>
</reference>
<keyword evidence="1" id="KW-0433">Leucine-rich repeat</keyword>
<evidence type="ECO:0000256" key="1">
    <source>
        <dbReference type="ARBA" id="ARBA00022614"/>
    </source>
</evidence>
<sequence>MYNLRLLKFYDSNCSTHSKVNFSEGLSDLSDELRSLIWYGYPLQALPSNFNPNNLIELDLRYSNLERLGKTGYINFSFCYPGSEVPKWFRYTTEGSSIKFQKTFNCNLKGFAVCAVIAFEEYLFNGDNKHKLGVHFDCTCSDGDQSSPTNIMSATAYVASRNRTLIDSDHVLFGYIDASNHWLLGRRLKNHSFEFRLSKGSPNCRMKSCGVCPIYFQDPDTDDGDEAGTSGSRFDEEEMEPHPKENENLQTVKYAEPIEHIGETSGIRRSRTSNDHLEEEVEPHPKRLNI</sequence>
<evidence type="ECO:0000313" key="6">
    <source>
        <dbReference type="Proteomes" id="UP001168877"/>
    </source>
</evidence>
<evidence type="ECO:0000256" key="2">
    <source>
        <dbReference type="ARBA" id="ARBA00022737"/>
    </source>
</evidence>
<proteinExistence type="predicted"/>
<dbReference type="Proteomes" id="UP001168877">
    <property type="component" value="Unassembled WGS sequence"/>
</dbReference>
<evidence type="ECO:0000259" key="4">
    <source>
        <dbReference type="Pfam" id="PF20160"/>
    </source>
</evidence>
<gene>
    <name evidence="5" type="ORF">LWI29_025253</name>
</gene>
<comment type="caution">
    <text evidence="5">The sequence shown here is derived from an EMBL/GenBank/DDBJ whole genome shotgun (WGS) entry which is preliminary data.</text>
</comment>
<organism evidence="5 6">
    <name type="scientific">Acer saccharum</name>
    <name type="common">Sugar maple</name>
    <dbReference type="NCBI Taxonomy" id="4024"/>
    <lineage>
        <taxon>Eukaryota</taxon>
        <taxon>Viridiplantae</taxon>
        <taxon>Streptophyta</taxon>
        <taxon>Embryophyta</taxon>
        <taxon>Tracheophyta</taxon>
        <taxon>Spermatophyta</taxon>
        <taxon>Magnoliopsida</taxon>
        <taxon>eudicotyledons</taxon>
        <taxon>Gunneridae</taxon>
        <taxon>Pentapetalae</taxon>
        <taxon>rosids</taxon>
        <taxon>malvids</taxon>
        <taxon>Sapindales</taxon>
        <taxon>Sapindaceae</taxon>
        <taxon>Hippocastanoideae</taxon>
        <taxon>Acereae</taxon>
        <taxon>Acer</taxon>
    </lineage>
</organism>
<feature type="region of interest" description="Disordered" evidence="3">
    <location>
        <begin position="220"/>
        <end position="290"/>
    </location>
</feature>
<evidence type="ECO:0000256" key="3">
    <source>
        <dbReference type="SAM" id="MobiDB-lite"/>
    </source>
</evidence>
<dbReference type="Pfam" id="PF20160">
    <property type="entry name" value="C-JID"/>
    <property type="match status" value="1"/>
</dbReference>
<dbReference type="EMBL" id="JAUESC010000003">
    <property type="protein sequence ID" value="KAK0601548.1"/>
    <property type="molecule type" value="Genomic_DNA"/>
</dbReference>